<dbReference type="Gramene" id="KFK35723">
    <property type="protein sequence ID" value="KFK35723"/>
    <property type="gene ID" value="AALP_AA4G028400"/>
</dbReference>
<feature type="domain" description="Protein kinase" evidence="13">
    <location>
        <begin position="25"/>
        <end position="316"/>
    </location>
</feature>
<evidence type="ECO:0000256" key="3">
    <source>
        <dbReference type="ARBA" id="ARBA00022527"/>
    </source>
</evidence>
<dbReference type="GO" id="GO:0043622">
    <property type="term" value="P:cortical microtubule organization"/>
    <property type="evidence" value="ECO:0007669"/>
    <property type="project" value="EnsemblPlants"/>
</dbReference>
<dbReference type="PROSITE" id="PS50011">
    <property type="entry name" value="PROTEIN_KINASE_DOM"/>
    <property type="match status" value="1"/>
</dbReference>
<evidence type="ECO:0000256" key="7">
    <source>
        <dbReference type="ARBA" id="ARBA00022777"/>
    </source>
</evidence>
<dbReference type="PANTHER" id="PTHR24055">
    <property type="entry name" value="MITOGEN-ACTIVATED PROTEIN KINASE"/>
    <property type="match status" value="1"/>
</dbReference>
<evidence type="ECO:0000256" key="12">
    <source>
        <dbReference type="SAM" id="MobiDB-lite"/>
    </source>
</evidence>
<feature type="compositionally biased region" description="Low complexity" evidence="12">
    <location>
        <begin position="415"/>
        <end position="426"/>
    </location>
</feature>
<keyword evidence="4" id="KW-0597">Phosphoprotein</keyword>
<dbReference type="InterPro" id="IPR011009">
    <property type="entry name" value="Kinase-like_dom_sf"/>
</dbReference>
<protein>
    <recommendedName>
        <fullName evidence="2">mitogen-activated protein kinase</fullName>
        <ecNumber evidence="2">2.7.11.24</ecNumber>
    </recommendedName>
</protein>
<dbReference type="InterPro" id="IPR017441">
    <property type="entry name" value="Protein_kinase_ATP_BS"/>
</dbReference>
<evidence type="ECO:0000256" key="8">
    <source>
        <dbReference type="ARBA" id="ARBA00022840"/>
    </source>
</evidence>
<dbReference type="Proteomes" id="UP000029120">
    <property type="component" value="Chromosome 4"/>
</dbReference>
<keyword evidence="5" id="KW-0808">Transferase</keyword>
<feature type="compositionally biased region" description="Polar residues" evidence="12">
    <location>
        <begin position="446"/>
        <end position="458"/>
    </location>
</feature>
<dbReference type="CDD" id="cd07859">
    <property type="entry name" value="STKc_TDY_MAPK"/>
    <property type="match status" value="1"/>
</dbReference>
<dbReference type="PROSITE" id="PS01351">
    <property type="entry name" value="MAPK"/>
    <property type="match status" value="1"/>
</dbReference>
<evidence type="ECO:0000256" key="6">
    <source>
        <dbReference type="ARBA" id="ARBA00022741"/>
    </source>
</evidence>
<gene>
    <name evidence="14" type="ordered locus">AALP_Aa4g028400</name>
</gene>
<dbReference type="GO" id="GO:0005634">
    <property type="term" value="C:nucleus"/>
    <property type="evidence" value="ECO:0007669"/>
    <property type="project" value="EnsemblPlants"/>
</dbReference>
<dbReference type="OrthoDB" id="2396at2759"/>
<feature type="binding site" evidence="11">
    <location>
        <position position="55"/>
    </location>
    <ligand>
        <name>ATP</name>
        <dbReference type="ChEBI" id="CHEBI:30616"/>
    </ligand>
</feature>
<dbReference type="eggNOG" id="KOG0660">
    <property type="taxonomic scope" value="Eukaryota"/>
</dbReference>
<dbReference type="InterPro" id="IPR003527">
    <property type="entry name" value="MAP_kinase_CS"/>
</dbReference>
<dbReference type="GO" id="GO:0005737">
    <property type="term" value="C:cytoplasm"/>
    <property type="evidence" value="ECO:0007669"/>
    <property type="project" value="EnsemblPlants"/>
</dbReference>
<feature type="region of interest" description="Disordered" evidence="12">
    <location>
        <begin position="414"/>
        <end position="494"/>
    </location>
</feature>
<dbReference type="SMART" id="SM00220">
    <property type="entry name" value="S_TKc"/>
    <property type="match status" value="1"/>
</dbReference>
<evidence type="ECO:0000259" key="13">
    <source>
        <dbReference type="PROSITE" id="PS50011"/>
    </source>
</evidence>
<comment type="catalytic activity">
    <reaction evidence="10">
        <text>L-seryl-[protein] + ATP = O-phospho-L-seryl-[protein] + ADP + H(+)</text>
        <dbReference type="Rhea" id="RHEA:17989"/>
        <dbReference type="Rhea" id="RHEA-COMP:9863"/>
        <dbReference type="Rhea" id="RHEA-COMP:11604"/>
        <dbReference type="ChEBI" id="CHEBI:15378"/>
        <dbReference type="ChEBI" id="CHEBI:29999"/>
        <dbReference type="ChEBI" id="CHEBI:30616"/>
        <dbReference type="ChEBI" id="CHEBI:83421"/>
        <dbReference type="ChEBI" id="CHEBI:456216"/>
        <dbReference type="EC" id="2.7.11.24"/>
    </reaction>
</comment>
<dbReference type="PROSITE" id="PS00107">
    <property type="entry name" value="PROTEIN_KINASE_ATP"/>
    <property type="match status" value="1"/>
</dbReference>
<evidence type="ECO:0000256" key="9">
    <source>
        <dbReference type="ARBA" id="ARBA00047592"/>
    </source>
</evidence>
<evidence type="ECO:0000256" key="1">
    <source>
        <dbReference type="ARBA" id="ARBA00008832"/>
    </source>
</evidence>
<dbReference type="Gene3D" id="3.30.200.20">
    <property type="entry name" value="Phosphorylase Kinase, domain 1"/>
    <property type="match status" value="1"/>
</dbReference>
<evidence type="ECO:0000313" key="15">
    <source>
        <dbReference type="Proteomes" id="UP000029120"/>
    </source>
</evidence>
<keyword evidence="6 11" id="KW-0547">Nucleotide-binding</keyword>
<organism evidence="14 15">
    <name type="scientific">Arabis alpina</name>
    <name type="common">Alpine rock-cress</name>
    <dbReference type="NCBI Taxonomy" id="50452"/>
    <lineage>
        <taxon>Eukaryota</taxon>
        <taxon>Viridiplantae</taxon>
        <taxon>Streptophyta</taxon>
        <taxon>Embryophyta</taxon>
        <taxon>Tracheophyta</taxon>
        <taxon>Spermatophyta</taxon>
        <taxon>Magnoliopsida</taxon>
        <taxon>eudicotyledons</taxon>
        <taxon>Gunneridae</taxon>
        <taxon>Pentapetalae</taxon>
        <taxon>rosids</taxon>
        <taxon>malvids</taxon>
        <taxon>Brassicales</taxon>
        <taxon>Brassicaceae</taxon>
        <taxon>Arabideae</taxon>
        <taxon>Arabis</taxon>
    </lineage>
</organism>
<dbReference type="InterPro" id="IPR050117">
    <property type="entry name" value="MAPK"/>
</dbReference>
<dbReference type="FunFam" id="3.30.200.20:FF:000046">
    <property type="entry name" value="Mitogen-activated protein kinase"/>
    <property type="match status" value="1"/>
</dbReference>
<name>A0A087H0S1_ARAAL</name>
<comment type="catalytic activity">
    <reaction evidence="9">
        <text>L-threonyl-[protein] + ATP = O-phospho-L-threonyl-[protein] + ADP + H(+)</text>
        <dbReference type="Rhea" id="RHEA:46608"/>
        <dbReference type="Rhea" id="RHEA-COMP:11060"/>
        <dbReference type="Rhea" id="RHEA-COMP:11605"/>
        <dbReference type="ChEBI" id="CHEBI:15378"/>
        <dbReference type="ChEBI" id="CHEBI:30013"/>
        <dbReference type="ChEBI" id="CHEBI:30616"/>
        <dbReference type="ChEBI" id="CHEBI:61977"/>
        <dbReference type="ChEBI" id="CHEBI:456216"/>
        <dbReference type="EC" id="2.7.11.24"/>
    </reaction>
</comment>
<evidence type="ECO:0000313" key="14">
    <source>
        <dbReference type="EMBL" id="KFK35723.1"/>
    </source>
</evidence>
<reference evidence="15" key="1">
    <citation type="journal article" date="2015" name="Nat. Plants">
        <title>Genome expansion of Arabis alpina linked with retrotransposition and reduced symmetric DNA methylation.</title>
        <authorList>
            <person name="Willing E.M."/>
            <person name="Rawat V."/>
            <person name="Mandakova T."/>
            <person name="Maumus F."/>
            <person name="James G.V."/>
            <person name="Nordstroem K.J."/>
            <person name="Becker C."/>
            <person name="Warthmann N."/>
            <person name="Chica C."/>
            <person name="Szarzynska B."/>
            <person name="Zytnicki M."/>
            <person name="Albani M.C."/>
            <person name="Kiefer C."/>
            <person name="Bergonzi S."/>
            <person name="Castaings L."/>
            <person name="Mateos J.L."/>
            <person name="Berns M.C."/>
            <person name="Bujdoso N."/>
            <person name="Piofczyk T."/>
            <person name="de Lorenzo L."/>
            <person name="Barrero-Sicilia C."/>
            <person name="Mateos I."/>
            <person name="Piednoel M."/>
            <person name="Hagmann J."/>
            <person name="Chen-Min-Tao R."/>
            <person name="Iglesias-Fernandez R."/>
            <person name="Schuster S.C."/>
            <person name="Alonso-Blanco C."/>
            <person name="Roudier F."/>
            <person name="Carbonero P."/>
            <person name="Paz-Ares J."/>
            <person name="Davis S.J."/>
            <person name="Pecinka A."/>
            <person name="Quesneville H."/>
            <person name="Colot V."/>
            <person name="Lysak M.A."/>
            <person name="Weigel D."/>
            <person name="Coupland G."/>
            <person name="Schneeberger K."/>
        </authorList>
    </citation>
    <scope>NUCLEOTIDE SEQUENCE [LARGE SCALE GENOMIC DNA]</scope>
    <source>
        <strain evidence="15">cv. Pajares</strain>
    </source>
</reference>
<keyword evidence="15" id="KW-1185">Reference proteome</keyword>
<dbReference type="EMBL" id="CM002872">
    <property type="protein sequence ID" value="KFK35723.1"/>
    <property type="molecule type" value="Genomic_DNA"/>
</dbReference>
<evidence type="ECO:0000256" key="2">
    <source>
        <dbReference type="ARBA" id="ARBA00012411"/>
    </source>
</evidence>
<dbReference type="GO" id="GO:0005524">
    <property type="term" value="F:ATP binding"/>
    <property type="evidence" value="ECO:0007669"/>
    <property type="project" value="UniProtKB-UniRule"/>
</dbReference>
<dbReference type="AlphaFoldDB" id="A0A087H0S1"/>
<evidence type="ECO:0000256" key="10">
    <source>
        <dbReference type="ARBA" id="ARBA00048312"/>
    </source>
</evidence>
<dbReference type="SUPFAM" id="SSF56112">
    <property type="entry name" value="Protein kinase-like (PK-like)"/>
    <property type="match status" value="1"/>
</dbReference>
<dbReference type="OMA" id="NTHMAID"/>
<dbReference type="FunFam" id="1.10.510.10:FF:000017">
    <property type="entry name" value="Mitogen-activated protein kinase"/>
    <property type="match status" value="1"/>
</dbReference>
<dbReference type="EC" id="2.7.11.24" evidence="2"/>
<keyword evidence="7" id="KW-0418">Kinase</keyword>
<dbReference type="InterPro" id="IPR000719">
    <property type="entry name" value="Prot_kinase_dom"/>
</dbReference>
<accession>A0A087H0S1</accession>
<proteinExistence type="inferred from homology"/>
<evidence type="ECO:0000256" key="5">
    <source>
        <dbReference type="ARBA" id="ARBA00022679"/>
    </source>
</evidence>
<sequence length="601" mass="67953">MQQNQVKKETKEKEFFTEYGDANRYRILEVIGKGSYGVVCAAIDTHTNEKVAIKKINDVFEHISDALRILREVKLLRLLRHPDIVEIKSIMLPPSKREFKDIYVVFELMESDLHQVIKANDDLTREHHQFFLYQMLRALKFMHTADVYHRDLKPKNILANANCKLKVCDFGLARVSFNDTPTTVFWTDYVATRWYRAPELCGSFFTKYTPAIDIWSIGCIFAEVLTGKPLFPGKSVVHQLELITDLLGTPKSETISGVRNDKARKYLTEMKKKNPVSFSQKFPKADPVGLRLLQRLLAFDPKDRPTAEEALADPYFKGLSKVEREPSCQPISKMEFEFERRRLTKEDIRELIYREILEYHPQLLKDYMSGSEGSNFVYPSAIGHLRKQFTYLEENSSRNGPVIPLERKHASLPRSTVHSSVVHSTSQPNLSATDSRRVSFEPSRNGVVSNNPSTSAYPTKSLGPPPRVPSGRSGRVVEPSVSYENGRNPKDAYFRSTVSSPHCYFRANNTEASSQPKPQFVHQFNPTVPPAATTIQTDLDPNPYFQTPLPKIDQLSNNNTHMAIDAKLLQAQSQFGPAGAAAVAVAAHRNIGTTISYGAAS</sequence>
<keyword evidence="8 11" id="KW-0067">ATP-binding</keyword>
<dbReference type="Pfam" id="PF00069">
    <property type="entry name" value="Pkinase"/>
    <property type="match status" value="1"/>
</dbReference>
<dbReference type="Gene3D" id="1.10.510.10">
    <property type="entry name" value="Transferase(Phosphotransferase) domain 1"/>
    <property type="match status" value="1"/>
</dbReference>
<comment type="similarity">
    <text evidence="1">Belongs to the protein kinase superfamily. CMGC Ser/Thr protein kinase family. MAP kinase subfamily.</text>
</comment>
<evidence type="ECO:0000256" key="4">
    <source>
        <dbReference type="ARBA" id="ARBA00022553"/>
    </source>
</evidence>
<dbReference type="GO" id="GO:0106310">
    <property type="term" value="F:protein serine kinase activity"/>
    <property type="evidence" value="ECO:0007669"/>
    <property type="project" value="RHEA"/>
</dbReference>
<dbReference type="GO" id="GO:0004707">
    <property type="term" value="F:MAP kinase activity"/>
    <property type="evidence" value="ECO:0007669"/>
    <property type="project" value="UniProtKB-EC"/>
</dbReference>
<evidence type="ECO:0000256" key="11">
    <source>
        <dbReference type="PROSITE-ProRule" id="PRU10141"/>
    </source>
</evidence>
<keyword evidence="3" id="KW-0723">Serine/threonine-protein kinase</keyword>